<comment type="caution">
    <text evidence="1">The sequence shown here is derived from an EMBL/GenBank/DDBJ whole genome shotgun (WGS) entry which is preliminary data.</text>
</comment>
<feature type="non-terminal residue" evidence="1">
    <location>
        <position position="1"/>
    </location>
</feature>
<protein>
    <submittedName>
        <fullName evidence="1">Uncharacterized protein</fullName>
    </submittedName>
</protein>
<sequence length="76" mass="8551">ADMEGEVQFSFRVELGNCDSVRVGDVAEEQPVFFLILVNERCCPRGSSLPNQPSACPPVLKIKTKRILFLWNEQVV</sequence>
<gene>
    <name evidence="1" type="ORF">RUM43_008115</name>
</gene>
<dbReference type="EMBL" id="JAWJWE010000003">
    <property type="protein sequence ID" value="KAK6639840.1"/>
    <property type="molecule type" value="Genomic_DNA"/>
</dbReference>
<organism evidence="1 2">
    <name type="scientific">Polyplax serrata</name>
    <name type="common">Common mouse louse</name>
    <dbReference type="NCBI Taxonomy" id="468196"/>
    <lineage>
        <taxon>Eukaryota</taxon>
        <taxon>Metazoa</taxon>
        <taxon>Ecdysozoa</taxon>
        <taxon>Arthropoda</taxon>
        <taxon>Hexapoda</taxon>
        <taxon>Insecta</taxon>
        <taxon>Pterygota</taxon>
        <taxon>Neoptera</taxon>
        <taxon>Paraneoptera</taxon>
        <taxon>Psocodea</taxon>
        <taxon>Troctomorpha</taxon>
        <taxon>Phthiraptera</taxon>
        <taxon>Anoplura</taxon>
        <taxon>Polyplacidae</taxon>
        <taxon>Polyplax</taxon>
    </lineage>
</organism>
<dbReference type="AlphaFoldDB" id="A0AAN8S5Y8"/>
<name>A0AAN8S5Y8_POLSC</name>
<reference evidence="1 2" key="1">
    <citation type="submission" date="2023-10" db="EMBL/GenBank/DDBJ databases">
        <title>Genomes of two closely related lineages of the louse Polyplax serrata with different host specificities.</title>
        <authorList>
            <person name="Martinu J."/>
            <person name="Tarabai H."/>
            <person name="Stefka J."/>
            <person name="Hypsa V."/>
        </authorList>
    </citation>
    <scope>NUCLEOTIDE SEQUENCE [LARGE SCALE GENOMIC DNA]</scope>
    <source>
        <strain evidence="1">HR10_N</strain>
    </source>
</reference>
<evidence type="ECO:0000313" key="2">
    <source>
        <dbReference type="Proteomes" id="UP001372834"/>
    </source>
</evidence>
<proteinExistence type="predicted"/>
<evidence type="ECO:0000313" key="1">
    <source>
        <dbReference type="EMBL" id="KAK6639840.1"/>
    </source>
</evidence>
<dbReference type="Proteomes" id="UP001372834">
    <property type="component" value="Unassembled WGS sequence"/>
</dbReference>
<accession>A0AAN8S5Y8</accession>